<dbReference type="EMBL" id="NXFY01000008">
    <property type="protein sequence ID" value="PHO18178.1"/>
    <property type="molecule type" value="Genomic_DNA"/>
</dbReference>
<dbReference type="Proteomes" id="UP000221222">
    <property type="component" value="Unassembled WGS sequence"/>
</dbReference>
<name>A0A2G1DI43_9BACT</name>
<protein>
    <submittedName>
        <fullName evidence="2">Uncharacterized protein</fullName>
    </submittedName>
</protein>
<sequence>MEEKILSKEELIQLFEDRVIVDSGKGWFMNDKEVQIIALHDIDPKFLQDVTNAKYYKIIVKGN</sequence>
<keyword evidence="3" id="KW-1185">Reference proteome</keyword>
<dbReference type="RefSeq" id="WP_099342354.1">
    <property type="nucleotide sequence ID" value="NZ_CP032098.1"/>
</dbReference>
<gene>
    <name evidence="1" type="ORF">AMOL_1397</name>
    <name evidence="2" type="ORF">CPU12_06855</name>
</gene>
<evidence type="ECO:0000313" key="3">
    <source>
        <dbReference type="Proteomes" id="UP000221222"/>
    </source>
</evidence>
<dbReference type="AlphaFoldDB" id="A0A2G1DI43"/>
<accession>A0A2G1DI43</accession>
<evidence type="ECO:0000313" key="2">
    <source>
        <dbReference type="EMBL" id="PHO18178.1"/>
    </source>
</evidence>
<dbReference type="Proteomes" id="UP000262712">
    <property type="component" value="Chromosome"/>
</dbReference>
<reference evidence="1 4" key="2">
    <citation type="submission" date="2018-08" db="EMBL/GenBank/DDBJ databases">
        <title>Complete genome of the Arcobacter molluscorum type strain LMG 25693.</title>
        <authorList>
            <person name="Miller W.G."/>
            <person name="Yee E."/>
            <person name="Bono J.L."/>
        </authorList>
    </citation>
    <scope>NUCLEOTIDE SEQUENCE [LARGE SCALE GENOMIC DNA]</scope>
    <source>
        <strain evidence="1 4">CECT 7696</strain>
    </source>
</reference>
<dbReference type="KEGG" id="amol:AMOL_1397"/>
<evidence type="ECO:0000313" key="1">
    <source>
        <dbReference type="EMBL" id="AXX92372.1"/>
    </source>
</evidence>
<dbReference type="EMBL" id="CP032098">
    <property type="protein sequence ID" value="AXX92372.1"/>
    <property type="molecule type" value="Genomic_DNA"/>
</dbReference>
<organism evidence="2 3">
    <name type="scientific">Malaciobacter molluscorum LMG 25693</name>
    <dbReference type="NCBI Taxonomy" id="870501"/>
    <lineage>
        <taxon>Bacteria</taxon>
        <taxon>Pseudomonadati</taxon>
        <taxon>Campylobacterota</taxon>
        <taxon>Epsilonproteobacteria</taxon>
        <taxon>Campylobacterales</taxon>
        <taxon>Arcobacteraceae</taxon>
        <taxon>Malaciobacter</taxon>
    </lineage>
</organism>
<evidence type="ECO:0000313" key="4">
    <source>
        <dbReference type="Proteomes" id="UP000262712"/>
    </source>
</evidence>
<reference evidence="2 3" key="1">
    <citation type="submission" date="2017-09" db="EMBL/GenBank/DDBJ databases">
        <title>Arcobacter canalis sp. nov., a new species isolated from a water canal contaminated with urban sewage.</title>
        <authorList>
            <person name="Perez-Cataluna A."/>
            <person name="Salas-Masso N."/>
            <person name="Figueras M.J."/>
        </authorList>
    </citation>
    <scope>NUCLEOTIDE SEQUENCE [LARGE SCALE GENOMIC DNA]</scope>
    <source>
        <strain evidence="2 3">F98-3</strain>
    </source>
</reference>
<proteinExistence type="predicted"/>